<accession>A0A9E7CU87</accession>
<dbReference type="KEGG" id="fbm:MQE35_01165"/>
<protein>
    <submittedName>
        <fullName evidence="3">Universal stress protein</fullName>
    </submittedName>
</protein>
<dbReference type="PANTHER" id="PTHR46268">
    <property type="entry name" value="STRESS RESPONSE PROTEIN NHAX"/>
    <property type="match status" value="1"/>
</dbReference>
<comment type="similarity">
    <text evidence="1">Belongs to the universal stress protein A family.</text>
</comment>
<evidence type="ECO:0000313" key="4">
    <source>
        <dbReference type="Proteomes" id="UP000831290"/>
    </source>
</evidence>
<dbReference type="AlphaFoldDB" id="A0A9E7CU87"/>
<dbReference type="Pfam" id="PF00582">
    <property type="entry name" value="Usp"/>
    <property type="match status" value="1"/>
</dbReference>
<dbReference type="Gene3D" id="3.40.50.620">
    <property type="entry name" value="HUPs"/>
    <property type="match status" value="2"/>
</dbReference>
<evidence type="ECO:0000313" key="3">
    <source>
        <dbReference type="EMBL" id="UOB17922.1"/>
    </source>
</evidence>
<dbReference type="CDD" id="cd00293">
    <property type="entry name" value="USP-like"/>
    <property type="match status" value="1"/>
</dbReference>
<keyword evidence="4" id="KW-1185">Reference proteome</keyword>
<dbReference type="InterPro" id="IPR006016">
    <property type="entry name" value="UspA"/>
</dbReference>
<dbReference type="SUPFAM" id="SSF52402">
    <property type="entry name" value="Adenine nucleotide alpha hydrolases-like"/>
    <property type="match status" value="2"/>
</dbReference>
<evidence type="ECO:0000259" key="2">
    <source>
        <dbReference type="Pfam" id="PF00582"/>
    </source>
</evidence>
<dbReference type="InterPro" id="IPR006015">
    <property type="entry name" value="Universal_stress_UspA"/>
</dbReference>
<evidence type="ECO:0000256" key="1">
    <source>
        <dbReference type="ARBA" id="ARBA00008791"/>
    </source>
</evidence>
<dbReference type="InterPro" id="IPR014729">
    <property type="entry name" value="Rossmann-like_a/b/a_fold"/>
</dbReference>
<reference evidence="3" key="1">
    <citation type="submission" date="2022-03" db="EMBL/GenBank/DDBJ databases">
        <title>Description of Abyssus ytuae gen. nov., sp. nov., a novel member of the family Flavobacteriaceae isolated from the sediment of Mariana Trench.</title>
        <authorList>
            <person name="Zhang J."/>
            <person name="Xu X."/>
        </authorList>
    </citation>
    <scope>NUCLEOTIDE SEQUENCE</scope>
    <source>
        <strain evidence="3">MT3330</strain>
    </source>
</reference>
<name>A0A9E7CU87_9FLAO</name>
<proteinExistence type="inferred from homology"/>
<dbReference type="PRINTS" id="PR01438">
    <property type="entry name" value="UNVRSLSTRESS"/>
</dbReference>
<feature type="domain" description="UspA" evidence="2">
    <location>
        <begin position="1"/>
        <end position="147"/>
    </location>
</feature>
<dbReference type="Proteomes" id="UP000831290">
    <property type="component" value="Chromosome"/>
</dbReference>
<dbReference type="PANTHER" id="PTHR46268:SF6">
    <property type="entry name" value="UNIVERSAL STRESS PROTEIN UP12"/>
    <property type="match status" value="1"/>
</dbReference>
<organism evidence="3 4">
    <name type="scientific">Abyssalbus ytuae</name>
    <dbReference type="NCBI Taxonomy" id="2926907"/>
    <lineage>
        <taxon>Bacteria</taxon>
        <taxon>Pseudomonadati</taxon>
        <taxon>Bacteroidota</taxon>
        <taxon>Flavobacteriia</taxon>
        <taxon>Flavobacteriales</taxon>
        <taxon>Flavobacteriaceae</taxon>
        <taxon>Abyssalbus</taxon>
    </lineage>
</organism>
<gene>
    <name evidence="3" type="ORF">MQE35_01165</name>
</gene>
<dbReference type="RefSeq" id="WP_255843742.1">
    <property type="nucleotide sequence ID" value="NZ_CP094358.1"/>
</dbReference>
<sequence length="279" mass="32013">MKRILLPTDFSENAWNAIFYATELFKDFECEFYLLNTFHIDTYTTTNLMAPDKGNPAYKEAYDESQEALKDVVNKIADMHPNVKHSFEVLSINNFLLDAVTNVVESRSIDMIIMGTKGATGSRSVYFGSNAIDVMQKVTGCPVLVIPEQTREVKIKKVVFPASYEYAYKKKELQSLLEIVRMFDSTIHVLHIKEEDKLSEEQLKNKELLEDDLKKVKHSFHSISNMDPALGIRCFVESVNANIIALVNRKHSFFERLIKVPVLKNVGFYTKIPLLVMHH</sequence>
<dbReference type="EMBL" id="CP094358">
    <property type="protein sequence ID" value="UOB17922.1"/>
    <property type="molecule type" value="Genomic_DNA"/>
</dbReference>